<reference evidence="2" key="1">
    <citation type="submission" date="2015-12" db="EMBL/GenBank/DDBJ databases">
        <title>De novo transcriptome assembly of four potential Pierce s Disease insect vectors from Arizona vineyards.</title>
        <authorList>
            <person name="Tassone E.E."/>
        </authorList>
    </citation>
    <scope>NUCLEOTIDE SEQUENCE</scope>
</reference>
<sequence length="143" mass="15678">MDDDWDDEPAPVKYAPHSNEVSNFHVVTEVEESGHHLGKGRGFLSTSDDDFKNDFSMDRNNSYGNRDRRGGHGGDNGGRRVGSGRTRGRGEDGERNYDRGSRGFGGNNRGTENGRGDFHSNENGQGGETEKPKAPPYIPPEPT</sequence>
<evidence type="ECO:0000313" key="2">
    <source>
        <dbReference type="EMBL" id="JAS08635.1"/>
    </source>
</evidence>
<dbReference type="EMBL" id="GEDC01028663">
    <property type="protein sequence ID" value="JAS08635.1"/>
    <property type="molecule type" value="Transcribed_RNA"/>
</dbReference>
<proteinExistence type="predicted"/>
<feature type="non-terminal residue" evidence="2">
    <location>
        <position position="143"/>
    </location>
</feature>
<organism evidence="2">
    <name type="scientific">Clastoptera arizonana</name>
    <name type="common">Arizona spittle bug</name>
    <dbReference type="NCBI Taxonomy" id="38151"/>
    <lineage>
        <taxon>Eukaryota</taxon>
        <taxon>Metazoa</taxon>
        <taxon>Ecdysozoa</taxon>
        <taxon>Arthropoda</taxon>
        <taxon>Hexapoda</taxon>
        <taxon>Insecta</taxon>
        <taxon>Pterygota</taxon>
        <taxon>Neoptera</taxon>
        <taxon>Paraneoptera</taxon>
        <taxon>Hemiptera</taxon>
        <taxon>Auchenorrhyncha</taxon>
        <taxon>Cercopoidea</taxon>
        <taxon>Clastopteridae</taxon>
        <taxon>Clastoptera</taxon>
    </lineage>
</organism>
<evidence type="ECO:0000256" key="1">
    <source>
        <dbReference type="SAM" id="MobiDB-lite"/>
    </source>
</evidence>
<gene>
    <name evidence="2" type="ORF">g.8225</name>
</gene>
<feature type="compositionally biased region" description="Basic and acidic residues" evidence="1">
    <location>
        <begin position="88"/>
        <end position="101"/>
    </location>
</feature>
<dbReference type="AlphaFoldDB" id="A0A1B6C5W0"/>
<feature type="compositionally biased region" description="Pro residues" evidence="1">
    <location>
        <begin position="134"/>
        <end position="143"/>
    </location>
</feature>
<protein>
    <submittedName>
        <fullName evidence="2">Uncharacterized protein</fullName>
    </submittedName>
</protein>
<feature type="region of interest" description="Disordered" evidence="1">
    <location>
        <begin position="1"/>
        <end position="143"/>
    </location>
</feature>
<name>A0A1B6C5W0_9HEMI</name>
<accession>A0A1B6C5W0</accession>